<dbReference type="EMBL" id="JBBYHV010000002">
    <property type="protein sequence ID" value="MEL1251043.1"/>
    <property type="molecule type" value="Genomic_DNA"/>
</dbReference>
<protein>
    <submittedName>
        <fullName evidence="1">Hydroxyquinol 1,2-dioxygenase</fullName>
    </submittedName>
</protein>
<accession>A0ABU9IF39</accession>
<name>A0ABU9IF39_9SPHN</name>
<dbReference type="Proteomes" id="UP001497045">
    <property type="component" value="Unassembled WGS sequence"/>
</dbReference>
<reference evidence="1 2" key="1">
    <citation type="submission" date="2024-04" db="EMBL/GenBank/DDBJ databases">
        <title>Aurantiacibacter sp. DGU6 16S ribosomal RNA gene Genome sequencing and assembly.</title>
        <authorList>
            <person name="Park S."/>
        </authorList>
    </citation>
    <scope>NUCLEOTIDE SEQUENCE [LARGE SCALE GENOMIC DNA]</scope>
    <source>
        <strain evidence="1 2">DGU6</strain>
    </source>
</reference>
<keyword evidence="2" id="KW-1185">Reference proteome</keyword>
<evidence type="ECO:0000313" key="1">
    <source>
        <dbReference type="EMBL" id="MEL1251043.1"/>
    </source>
</evidence>
<dbReference type="RefSeq" id="WP_341673610.1">
    <property type="nucleotide sequence ID" value="NZ_JBBYHV010000002.1"/>
</dbReference>
<organism evidence="1 2">
    <name type="scientific">Aurantiacibacter gilvus</name>
    <dbReference type="NCBI Taxonomy" id="3139141"/>
    <lineage>
        <taxon>Bacteria</taxon>
        <taxon>Pseudomonadati</taxon>
        <taxon>Pseudomonadota</taxon>
        <taxon>Alphaproteobacteria</taxon>
        <taxon>Sphingomonadales</taxon>
        <taxon>Erythrobacteraceae</taxon>
        <taxon>Aurantiacibacter</taxon>
    </lineage>
</organism>
<evidence type="ECO:0000313" key="2">
    <source>
        <dbReference type="Proteomes" id="UP001497045"/>
    </source>
</evidence>
<gene>
    <name evidence="1" type="ORF">AAEO60_10195</name>
</gene>
<sequence>MIASLIDGRKGHDGERVEMAYKTRVGSLDNYEKGVIELDDDLRKYAFSNIFEVAGTAQPFERVAVVQNLEYTAEVVRSEGESGWYAAPHDEFAIVMDGEITFNFVQLADDQVPSHEGGAIRLGAKPNGPNMGRVIARRGHQVLLPKGAAYQLVSGQPSVAILQTVDGPETVKRWSEICVTGGEKVQ</sequence>
<proteinExistence type="predicted"/>
<comment type="caution">
    <text evidence="1">The sequence shown here is derived from an EMBL/GenBank/DDBJ whole genome shotgun (WGS) entry which is preliminary data.</text>
</comment>